<name>A0ABW3PK17_9LACO</name>
<evidence type="ECO:0000256" key="6">
    <source>
        <dbReference type="SAM" id="Phobius"/>
    </source>
</evidence>
<protein>
    <submittedName>
        <fullName evidence="7">MFS transporter</fullName>
    </submittedName>
</protein>
<evidence type="ECO:0000256" key="1">
    <source>
        <dbReference type="ARBA" id="ARBA00004651"/>
    </source>
</evidence>
<comment type="caution">
    <text evidence="7">The sequence shown here is derived from an EMBL/GenBank/DDBJ whole genome shotgun (WGS) entry which is preliminary data.</text>
</comment>
<dbReference type="Pfam" id="PF07690">
    <property type="entry name" value="MFS_1"/>
    <property type="match status" value="1"/>
</dbReference>
<feature type="transmembrane region" description="Helical" evidence="6">
    <location>
        <begin position="322"/>
        <end position="347"/>
    </location>
</feature>
<dbReference type="EMBL" id="JBHTLH010000035">
    <property type="protein sequence ID" value="MFD1125606.1"/>
    <property type="molecule type" value="Genomic_DNA"/>
</dbReference>
<evidence type="ECO:0000313" key="7">
    <source>
        <dbReference type="EMBL" id="MFD1125606.1"/>
    </source>
</evidence>
<keyword evidence="8" id="KW-1185">Reference proteome</keyword>
<accession>A0ABW3PK17</accession>
<dbReference type="InterPro" id="IPR036259">
    <property type="entry name" value="MFS_trans_sf"/>
</dbReference>
<feature type="transmembrane region" description="Helical" evidence="6">
    <location>
        <begin position="296"/>
        <end position="316"/>
    </location>
</feature>
<dbReference type="RefSeq" id="WP_121977515.1">
    <property type="nucleotide sequence ID" value="NZ_JBHTLH010000035.1"/>
</dbReference>
<proteinExistence type="predicted"/>
<feature type="transmembrane region" description="Helical" evidence="6">
    <location>
        <begin position="388"/>
        <end position="406"/>
    </location>
</feature>
<dbReference type="SUPFAM" id="SSF103473">
    <property type="entry name" value="MFS general substrate transporter"/>
    <property type="match status" value="1"/>
</dbReference>
<dbReference type="CDD" id="cd06173">
    <property type="entry name" value="MFS_MefA_like"/>
    <property type="match status" value="1"/>
</dbReference>
<comment type="subcellular location">
    <subcellularLocation>
        <location evidence="1">Cell membrane</location>
        <topology evidence="1">Multi-pass membrane protein</topology>
    </subcellularLocation>
</comment>
<keyword evidence="5 6" id="KW-0472">Membrane</keyword>
<keyword evidence="4 6" id="KW-1133">Transmembrane helix</keyword>
<evidence type="ECO:0000313" key="8">
    <source>
        <dbReference type="Proteomes" id="UP001597156"/>
    </source>
</evidence>
<sequence>MMSIITDHQSNVQLVKDFVSNFVSAFCGNMFSIAMGLMLLHETGLSISFGLSMIIVPLVDILGLIPIGNLVDRYRHKPILVINFGVRIGALIGYMLIINQFNGTDRLMPTLIFLIINYTTVSINNSGYQASVHELVNEAHIQKLNALSQSATSMAIIFSPLIAAPLYVILGFKTFLKFELIANLFALIVLGTMRFNEKKTLATNENRKRPMVLFKEGVSFLMTRRELSAFAIGEMVINVTAPLINIGIPFMVVHHLHADNLTLGIFESAIAVGLVIGNFVLTLVPTIKRIDWTTIGGLSAFSMATIIVGVIFNLHWDLSRLRIVGSVVLILMGISLAILNTPMATYIQKTVPTKLLGRVSMTLTTLDMAVMPLGTVGYTVVFQQFANGLIYVFSGSLLMIYTGYFWRQLAAVFPAKKQLDQVNQVKAKS</sequence>
<feature type="transmembrane region" description="Helical" evidence="6">
    <location>
        <begin position="264"/>
        <end position="284"/>
    </location>
</feature>
<keyword evidence="3 6" id="KW-0812">Transmembrane</keyword>
<dbReference type="Proteomes" id="UP001597156">
    <property type="component" value="Unassembled WGS sequence"/>
</dbReference>
<evidence type="ECO:0000256" key="3">
    <source>
        <dbReference type="ARBA" id="ARBA00022692"/>
    </source>
</evidence>
<feature type="transmembrane region" description="Helical" evidence="6">
    <location>
        <begin position="47"/>
        <end position="67"/>
    </location>
</feature>
<dbReference type="InterPro" id="IPR011701">
    <property type="entry name" value="MFS"/>
</dbReference>
<keyword evidence="2" id="KW-1003">Cell membrane</keyword>
<evidence type="ECO:0000256" key="2">
    <source>
        <dbReference type="ARBA" id="ARBA00022475"/>
    </source>
</evidence>
<gene>
    <name evidence="7" type="ORF">ACFQ22_09620</name>
</gene>
<organism evidence="7 8">
    <name type="scientific">Lentilactobacillus raoultii</name>
    <dbReference type="NCBI Taxonomy" id="1987503"/>
    <lineage>
        <taxon>Bacteria</taxon>
        <taxon>Bacillati</taxon>
        <taxon>Bacillota</taxon>
        <taxon>Bacilli</taxon>
        <taxon>Lactobacillales</taxon>
        <taxon>Lactobacillaceae</taxon>
        <taxon>Lentilactobacillus</taxon>
    </lineage>
</organism>
<dbReference type="PANTHER" id="PTHR23513">
    <property type="entry name" value="INTEGRAL MEMBRANE EFFLUX PROTEIN-RELATED"/>
    <property type="match status" value="1"/>
</dbReference>
<reference evidence="8" key="1">
    <citation type="journal article" date="2019" name="Int. J. Syst. Evol. Microbiol.">
        <title>The Global Catalogue of Microorganisms (GCM) 10K type strain sequencing project: providing services to taxonomists for standard genome sequencing and annotation.</title>
        <authorList>
            <consortium name="The Broad Institute Genomics Platform"/>
            <consortium name="The Broad Institute Genome Sequencing Center for Infectious Disease"/>
            <person name="Wu L."/>
            <person name="Ma J."/>
        </authorList>
    </citation>
    <scope>NUCLEOTIDE SEQUENCE [LARGE SCALE GENOMIC DNA]</scope>
    <source>
        <strain evidence="8">CCUG 71848</strain>
    </source>
</reference>
<feature type="transmembrane region" description="Helical" evidence="6">
    <location>
        <begin position="146"/>
        <end position="169"/>
    </location>
</feature>
<feature type="transmembrane region" description="Helical" evidence="6">
    <location>
        <begin position="21"/>
        <end position="41"/>
    </location>
</feature>
<evidence type="ECO:0000256" key="5">
    <source>
        <dbReference type="ARBA" id="ARBA00023136"/>
    </source>
</evidence>
<feature type="transmembrane region" description="Helical" evidence="6">
    <location>
        <begin position="175"/>
        <end position="193"/>
    </location>
</feature>
<dbReference type="PANTHER" id="PTHR23513:SF6">
    <property type="entry name" value="MAJOR FACILITATOR SUPERFAMILY ASSOCIATED DOMAIN-CONTAINING PROTEIN"/>
    <property type="match status" value="1"/>
</dbReference>
<feature type="transmembrane region" description="Helical" evidence="6">
    <location>
        <begin position="229"/>
        <end position="252"/>
    </location>
</feature>
<feature type="transmembrane region" description="Helical" evidence="6">
    <location>
        <begin position="79"/>
        <end position="101"/>
    </location>
</feature>
<dbReference type="Gene3D" id="1.20.1250.20">
    <property type="entry name" value="MFS general substrate transporter like domains"/>
    <property type="match status" value="1"/>
</dbReference>
<feature type="transmembrane region" description="Helical" evidence="6">
    <location>
        <begin position="359"/>
        <end position="382"/>
    </location>
</feature>
<evidence type="ECO:0000256" key="4">
    <source>
        <dbReference type="ARBA" id="ARBA00022989"/>
    </source>
</evidence>